<dbReference type="Gene3D" id="3.30.70.270">
    <property type="match status" value="1"/>
</dbReference>
<feature type="non-terminal residue" evidence="2">
    <location>
        <position position="1"/>
    </location>
</feature>
<dbReference type="Proteomes" id="UP000800200">
    <property type="component" value="Unassembled WGS sequence"/>
</dbReference>
<evidence type="ECO:0008006" key="4">
    <source>
        <dbReference type="Google" id="ProtNLM"/>
    </source>
</evidence>
<sequence length="54" mass="6756">KYLNYFYIIYIDNILVYSCIYTKYKKYFYLILKSLQKTGLYIKVKKDKFFITKT</sequence>
<feature type="transmembrane region" description="Helical" evidence="1">
    <location>
        <begin position="6"/>
        <end position="24"/>
    </location>
</feature>
<proteinExistence type="predicted"/>
<dbReference type="InterPro" id="IPR043128">
    <property type="entry name" value="Rev_trsase/Diguanyl_cyclase"/>
</dbReference>
<accession>A0A6A6DPD9</accession>
<dbReference type="InterPro" id="IPR043502">
    <property type="entry name" value="DNA/RNA_pol_sf"/>
</dbReference>
<keyword evidence="1" id="KW-1133">Transmembrane helix</keyword>
<reference evidence="2" key="1">
    <citation type="journal article" date="2020" name="Stud. Mycol.">
        <title>101 Dothideomycetes genomes: a test case for predicting lifestyles and emergence of pathogens.</title>
        <authorList>
            <person name="Haridas S."/>
            <person name="Albert R."/>
            <person name="Binder M."/>
            <person name="Bloem J."/>
            <person name="Labutti K."/>
            <person name="Salamov A."/>
            <person name="Andreopoulos B."/>
            <person name="Baker S."/>
            <person name="Barry K."/>
            <person name="Bills G."/>
            <person name="Bluhm B."/>
            <person name="Cannon C."/>
            <person name="Castanera R."/>
            <person name="Culley D."/>
            <person name="Daum C."/>
            <person name="Ezra D."/>
            <person name="Gonzalez J."/>
            <person name="Henrissat B."/>
            <person name="Kuo A."/>
            <person name="Liang C."/>
            <person name="Lipzen A."/>
            <person name="Lutzoni F."/>
            <person name="Magnuson J."/>
            <person name="Mondo S."/>
            <person name="Nolan M."/>
            <person name="Ohm R."/>
            <person name="Pangilinan J."/>
            <person name="Park H.-J."/>
            <person name="Ramirez L."/>
            <person name="Alfaro M."/>
            <person name="Sun H."/>
            <person name="Tritt A."/>
            <person name="Yoshinaga Y."/>
            <person name="Zwiers L.-H."/>
            <person name="Turgeon B."/>
            <person name="Goodwin S."/>
            <person name="Spatafora J."/>
            <person name="Crous P."/>
            <person name="Grigoriev I."/>
        </authorList>
    </citation>
    <scope>NUCLEOTIDE SEQUENCE</scope>
    <source>
        <strain evidence="2">CBS 207.26</strain>
    </source>
</reference>
<name>A0A6A6DPD9_9PEZI</name>
<evidence type="ECO:0000256" key="1">
    <source>
        <dbReference type="SAM" id="Phobius"/>
    </source>
</evidence>
<dbReference type="AlphaFoldDB" id="A0A6A6DPD9"/>
<evidence type="ECO:0000313" key="3">
    <source>
        <dbReference type="Proteomes" id="UP000800200"/>
    </source>
</evidence>
<keyword evidence="3" id="KW-1185">Reference proteome</keyword>
<dbReference type="SUPFAM" id="SSF56672">
    <property type="entry name" value="DNA/RNA polymerases"/>
    <property type="match status" value="1"/>
</dbReference>
<dbReference type="EMBL" id="ML994653">
    <property type="protein sequence ID" value="KAF2181427.1"/>
    <property type="molecule type" value="Genomic_DNA"/>
</dbReference>
<keyword evidence="1" id="KW-0812">Transmembrane</keyword>
<keyword evidence="1" id="KW-0472">Membrane</keyword>
<organism evidence="2 3">
    <name type="scientific">Zopfia rhizophila CBS 207.26</name>
    <dbReference type="NCBI Taxonomy" id="1314779"/>
    <lineage>
        <taxon>Eukaryota</taxon>
        <taxon>Fungi</taxon>
        <taxon>Dikarya</taxon>
        <taxon>Ascomycota</taxon>
        <taxon>Pezizomycotina</taxon>
        <taxon>Dothideomycetes</taxon>
        <taxon>Dothideomycetes incertae sedis</taxon>
        <taxon>Zopfiaceae</taxon>
        <taxon>Zopfia</taxon>
    </lineage>
</organism>
<gene>
    <name evidence="2" type="ORF">K469DRAFT_589673</name>
</gene>
<evidence type="ECO:0000313" key="2">
    <source>
        <dbReference type="EMBL" id="KAF2181427.1"/>
    </source>
</evidence>
<protein>
    <recommendedName>
        <fullName evidence="4">Reverse transcriptase domain-containing protein</fullName>
    </recommendedName>
</protein>